<sequence>MAGDAAARLVAAGLPRQMGAPPMRAVRAAPGGQVARRDHMGRVPRARNGLFGPLDGPQLLDHVRDARAVPQDFREARGRPRRAPRDKQARLRREIEDRAGELRVRQRRRALLLDANRLRVARLQLRRDHLRRGAAPDQIAGADVEPDHDARAAQELAARLRRHADASGLRRRPFQGASRGGVGRRAGRRHVLARIRRRRGRRPARRVAVVPGEPVSRGRPRRGRGRAHRRHGNEGRRPRHRPGVPRLLAPAERADGKPAHRRRPVALDAHPARGGARQVLEARVRREVQLRRRIGRARGRRVGRYGRPYRAPVLRADRPRDEVARQLARRAGEPGVLRRRGRQERRRLALRQAARARNAEGLRHKADDRPGHHRREPHFRSRRRRRDNAHRMPRARPLRRDGDPPRDRQGRRMGLRRRQLDAHRGGRARSARARNIQEKPEEEGESNLMAISIPYAVASAEGLSAEHRETVLELLNNWQSHYSGNVVRSQYYEARNMLKDLGIAVPDSLQGLEVACGWGYKCVEVMRDHVSFDGFTSPGDHDAEKLLKQVARRNFMPTRVGKAVNSALKYCFSMWVVTSDEEGHARISAYPPTLCTGIWDDVGECLSAGMWVVSFAKERGRKTNRPDWVDVMLDDCLIRLRADGDGRWSAEYVEHGLGIVPMFVMPYNPDDDRPFGVSRINSEVRWLIDCAMRASVNEEVAAAFAASTQKYLLGTDGDAFEDKTKWSAFIGSIFEVSINSEGQIPQFGQLTQPSMQPMTEHFSNLCKRMSAATGIHAGQFGIVGDNPSSADAIYLENSPLILKCKTFIKEAKAALSRVAIAAAATELGKSYAEAEEACDVSVNFLNPAMPTLAQQTDSSIKLASAVDGFAGTPTFWRLNGLDDDEVRNVMSEIRRNVTRSAAFDLISGASQDQAKTAASDD</sequence>
<feature type="compositionally biased region" description="Basic and acidic residues" evidence="1">
    <location>
        <begin position="398"/>
        <end position="410"/>
    </location>
</feature>
<feature type="compositionally biased region" description="Basic residues" evidence="1">
    <location>
        <begin position="218"/>
        <end position="243"/>
    </location>
</feature>
<proteinExistence type="predicted"/>
<gene>
    <name evidence="2" type="ORF">DMP05_09120</name>
</gene>
<evidence type="ECO:0000313" key="3">
    <source>
        <dbReference type="Proteomes" id="UP000271472"/>
    </source>
</evidence>
<evidence type="ECO:0008006" key="4">
    <source>
        <dbReference type="Google" id="ProtNLM"/>
    </source>
</evidence>
<accession>A0A3N0I7Q1</accession>
<feature type="compositionally biased region" description="Basic residues" evidence="1">
    <location>
        <begin position="337"/>
        <end position="349"/>
    </location>
</feature>
<feature type="compositionally biased region" description="Basic and acidic residues" evidence="1">
    <location>
        <begin position="357"/>
        <end position="370"/>
    </location>
</feature>
<feature type="region of interest" description="Disordered" evidence="1">
    <location>
        <begin position="163"/>
        <end position="263"/>
    </location>
</feature>
<dbReference type="Pfam" id="PF05133">
    <property type="entry name" value="SPP1_portal"/>
    <property type="match status" value="1"/>
</dbReference>
<protein>
    <recommendedName>
        <fullName evidence="4">Phage portal protein</fullName>
    </recommendedName>
</protein>
<feature type="region of interest" description="Disordered" evidence="1">
    <location>
        <begin position="333"/>
        <end position="445"/>
    </location>
</feature>
<dbReference type="AlphaFoldDB" id="A0A3N0I7Q1"/>
<evidence type="ECO:0000313" key="2">
    <source>
        <dbReference type="EMBL" id="RNM33019.1"/>
    </source>
</evidence>
<feature type="compositionally biased region" description="Basic residues" evidence="1">
    <location>
        <begin position="185"/>
        <end position="205"/>
    </location>
</feature>
<organism evidence="2 3">
    <name type="scientific">Slackia isoflavoniconvertens</name>
    <dbReference type="NCBI Taxonomy" id="572010"/>
    <lineage>
        <taxon>Bacteria</taxon>
        <taxon>Bacillati</taxon>
        <taxon>Actinomycetota</taxon>
        <taxon>Coriobacteriia</taxon>
        <taxon>Eggerthellales</taxon>
        <taxon>Eggerthellaceae</taxon>
        <taxon>Slackia</taxon>
    </lineage>
</organism>
<name>A0A3N0I7Q1_9ACTN</name>
<feature type="compositionally biased region" description="Basic residues" evidence="1">
    <location>
        <begin position="371"/>
        <end position="397"/>
    </location>
</feature>
<evidence type="ECO:0000256" key="1">
    <source>
        <dbReference type="SAM" id="MobiDB-lite"/>
    </source>
</evidence>
<feature type="region of interest" description="Disordered" evidence="1">
    <location>
        <begin position="73"/>
        <end position="92"/>
    </location>
</feature>
<comment type="caution">
    <text evidence="2">The sequence shown here is derived from an EMBL/GenBank/DDBJ whole genome shotgun (WGS) entry which is preliminary data.</text>
</comment>
<dbReference type="EMBL" id="QIBZ01000021">
    <property type="protein sequence ID" value="RNM33019.1"/>
    <property type="molecule type" value="Genomic_DNA"/>
</dbReference>
<dbReference type="Proteomes" id="UP000271472">
    <property type="component" value="Unassembled WGS sequence"/>
</dbReference>
<keyword evidence="3" id="KW-1185">Reference proteome</keyword>
<dbReference type="InterPro" id="IPR021145">
    <property type="entry name" value="Portal_protein_SPP1_Gp6-like"/>
</dbReference>
<reference evidence="3" key="1">
    <citation type="submission" date="2018-05" db="EMBL/GenBank/DDBJ databases">
        <title>Genome Sequencing of selected type strains of the family Eggerthellaceae.</title>
        <authorList>
            <person name="Danylec N."/>
            <person name="Stoll D.A."/>
            <person name="Doetsch A."/>
            <person name="Huch M."/>
        </authorList>
    </citation>
    <scope>NUCLEOTIDE SEQUENCE [LARGE SCALE GENOMIC DNA]</scope>
    <source>
        <strain evidence="3">DSM 22006</strain>
    </source>
</reference>